<dbReference type="Gene3D" id="1.10.287.70">
    <property type="match status" value="1"/>
</dbReference>
<dbReference type="SUPFAM" id="SSF51735">
    <property type="entry name" value="NAD(P)-binding Rossmann-fold domains"/>
    <property type="match status" value="1"/>
</dbReference>
<feature type="transmembrane region" description="Helical" evidence="2">
    <location>
        <begin position="16"/>
        <end position="37"/>
    </location>
</feature>
<evidence type="ECO:0000256" key="1">
    <source>
        <dbReference type="ARBA" id="ARBA00004651"/>
    </source>
</evidence>
<keyword evidence="2" id="KW-0812">Transmembrane</keyword>
<keyword evidence="2" id="KW-1133">Transmembrane helix</keyword>
<evidence type="ECO:0000259" key="3">
    <source>
        <dbReference type="PROSITE" id="PS51201"/>
    </source>
</evidence>
<feature type="domain" description="RCK N-terminal" evidence="3">
    <location>
        <begin position="114"/>
        <end position="243"/>
    </location>
</feature>
<proteinExistence type="predicted"/>
<dbReference type="EMBL" id="JBBAXC010000012">
    <property type="protein sequence ID" value="MEI5908380.1"/>
    <property type="molecule type" value="Genomic_DNA"/>
</dbReference>
<dbReference type="InterPro" id="IPR036291">
    <property type="entry name" value="NAD(P)-bd_dom_sf"/>
</dbReference>
<dbReference type="Pfam" id="PF22614">
    <property type="entry name" value="Slo-like_RCK"/>
    <property type="match status" value="1"/>
</dbReference>
<dbReference type="InterPro" id="IPR013099">
    <property type="entry name" value="K_chnl_dom"/>
</dbReference>
<sequence length="342" mass="38684">MSFLLRFWKRLAKVELTLALLLSIIVVIIGTLAIHWLEPNTFPTIFESLWWTMTTLTTVGYGDYFPTSTAGRLLGMFLFIFGIGILGLLIGKIVDVLYTFRRLKREGKVLYTEKNHYVYIGWSKKTEQTIFEIFAHEPKAEIVLIDTLRESPVTHEQVHYINGEPSEEQTLLKANITHSKRVAIFADDSITQPLLADGKTLLIASAVESLASKHDVNIHTIVEINEEKHINAFNHIKVDDFIMSNDGISLLMAKATLHPGTTLIFRQLLSKKFGNNIHELEPSSSWKTYKDAATSLMNTGAALIAVNDEMDFTGAEDKLLSTNDILYIVCNDETFERIHRKA</sequence>
<dbReference type="InterPro" id="IPR003148">
    <property type="entry name" value="RCK_N"/>
</dbReference>
<name>A0ABU8HG69_9BACI</name>
<comment type="caution">
    <text evidence="4">The sequence shown here is derived from an EMBL/GenBank/DDBJ whole genome shotgun (WGS) entry which is preliminary data.</text>
</comment>
<feature type="transmembrane region" description="Helical" evidence="2">
    <location>
        <begin position="73"/>
        <end position="98"/>
    </location>
</feature>
<dbReference type="Gene3D" id="3.40.50.720">
    <property type="entry name" value="NAD(P)-binding Rossmann-like Domain"/>
    <property type="match status" value="1"/>
</dbReference>
<evidence type="ECO:0000313" key="4">
    <source>
        <dbReference type="EMBL" id="MEI5908380.1"/>
    </source>
</evidence>
<protein>
    <submittedName>
        <fullName evidence="4">Ion channel</fullName>
    </submittedName>
</protein>
<comment type="subcellular location">
    <subcellularLocation>
        <location evidence="1">Cell membrane</location>
        <topology evidence="1">Multi-pass membrane protein</topology>
    </subcellularLocation>
</comment>
<gene>
    <name evidence="4" type="ORF">WAK64_15115</name>
</gene>
<keyword evidence="2" id="KW-0472">Membrane</keyword>
<dbReference type="SUPFAM" id="SSF81324">
    <property type="entry name" value="Voltage-gated potassium channels"/>
    <property type="match status" value="1"/>
</dbReference>
<evidence type="ECO:0000313" key="5">
    <source>
        <dbReference type="Proteomes" id="UP001312865"/>
    </source>
</evidence>
<dbReference type="PANTHER" id="PTHR43833">
    <property type="entry name" value="POTASSIUM CHANNEL PROTEIN 2-RELATED-RELATED"/>
    <property type="match status" value="1"/>
</dbReference>
<dbReference type="PROSITE" id="PS51201">
    <property type="entry name" value="RCK_N"/>
    <property type="match status" value="1"/>
</dbReference>
<organism evidence="4 5">
    <name type="scientific">Bacillus spongiae</name>
    <dbReference type="NCBI Taxonomy" id="2683610"/>
    <lineage>
        <taxon>Bacteria</taxon>
        <taxon>Bacillati</taxon>
        <taxon>Bacillota</taxon>
        <taxon>Bacilli</taxon>
        <taxon>Bacillales</taxon>
        <taxon>Bacillaceae</taxon>
        <taxon>Bacillus</taxon>
    </lineage>
</organism>
<accession>A0ABU8HG69</accession>
<evidence type="ECO:0000256" key="2">
    <source>
        <dbReference type="SAM" id="Phobius"/>
    </source>
</evidence>
<dbReference type="PANTHER" id="PTHR43833:SF9">
    <property type="entry name" value="POTASSIUM CHANNEL PROTEIN YUGO-RELATED"/>
    <property type="match status" value="1"/>
</dbReference>
<reference evidence="4 5" key="1">
    <citation type="journal article" date="2018" name="J. Microbiol.">
        <title>Bacillus spongiae sp. nov., isolated from sponge of Jeju Island.</title>
        <authorList>
            <person name="Lee G.E."/>
            <person name="Im W.T."/>
            <person name="Park J.S."/>
        </authorList>
    </citation>
    <scope>NUCLEOTIDE SEQUENCE [LARGE SCALE GENOMIC DNA]</scope>
    <source>
        <strain evidence="4 5">135PIL107-10</strain>
    </source>
</reference>
<dbReference type="Pfam" id="PF07885">
    <property type="entry name" value="Ion_trans_2"/>
    <property type="match status" value="1"/>
</dbReference>
<dbReference type="Proteomes" id="UP001312865">
    <property type="component" value="Unassembled WGS sequence"/>
</dbReference>
<keyword evidence="5" id="KW-1185">Reference proteome</keyword>
<dbReference type="InterPro" id="IPR050721">
    <property type="entry name" value="Trk_Ktr_HKT_K-transport"/>
</dbReference>
<dbReference type="RefSeq" id="WP_336587822.1">
    <property type="nucleotide sequence ID" value="NZ_JBBAXC010000012.1"/>
</dbReference>